<dbReference type="Gene3D" id="3.90.1580.10">
    <property type="entry name" value="paralog of FGE (formylglycine-generating enzyme)"/>
    <property type="match status" value="1"/>
</dbReference>
<feature type="region of interest" description="Disordered" evidence="1">
    <location>
        <begin position="161"/>
        <end position="228"/>
    </location>
</feature>
<dbReference type="InterPro" id="IPR042095">
    <property type="entry name" value="SUMF_sf"/>
</dbReference>
<feature type="compositionally biased region" description="Low complexity" evidence="1">
    <location>
        <begin position="93"/>
        <end position="107"/>
    </location>
</feature>
<evidence type="ECO:0000259" key="2">
    <source>
        <dbReference type="Pfam" id="PF03781"/>
    </source>
</evidence>
<name>A0ABN2NBP4_9PSEU</name>
<dbReference type="PANTHER" id="PTHR23150">
    <property type="entry name" value="SULFATASE MODIFYING FACTOR 1, 2"/>
    <property type="match status" value="1"/>
</dbReference>
<dbReference type="Proteomes" id="UP001500449">
    <property type="component" value="Unassembled WGS sequence"/>
</dbReference>
<feature type="domain" description="Sulfatase-modifying factor enzyme-like" evidence="2">
    <location>
        <begin position="9"/>
        <end position="86"/>
    </location>
</feature>
<protein>
    <recommendedName>
        <fullName evidence="2">Sulfatase-modifying factor enzyme-like domain-containing protein</fullName>
    </recommendedName>
</protein>
<dbReference type="EMBL" id="BAAAQK010000018">
    <property type="protein sequence ID" value="GAA1860049.1"/>
    <property type="molecule type" value="Genomic_DNA"/>
</dbReference>
<comment type="caution">
    <text evidence="3">The sequence shown here is derived from an EMBL/GenBank/DDBJ whole genome shotgun (WGS) entry which is preliminary data.</text>
</comment>
<proteinExistence type="predicted"/>
<feature type="compositionally biased region" description="Low complexity" evidence="1">
    <location>
        <begin position="178"/>
        <end position="213"/>
    </location>
</feature>
<evidence type="ECO:0000313" key="4">
    <source>
        <dbReference type="Proteomes" id="UP001500449"/>
    </source>
</evidence>
<accession>A0ABN2NBP4</accession>
<feature type="region of interest" description="Disordered" evidence="1">
    <location>
        <begin position="93"/>
        <end position="115"/>
    </location>
</feature>
<keyword evidence="4" id="KW-1185">Reference proteome</keyword>
<evidence type="ECO:0000256" key="1">
    <source>
        <dbReference type="SAM" id="MobiDB-lite"/>
    </source>
</evidence>
<dbReference type="SUPFAM" id="SSF56436">
    <property type="entry name" value="C-type lectin-like"/>
    <property type="match status" value="1"/>
</dbReference>
<evidence type="ECO:0000313" key="3">
    <source>
        <dbReference type="EMBL" id="GAA1860049.1"/>
    </source>
</evidence>
<gene>
    <name evidence="3" type="ORF">GCM10009836_45250</name>
</gene>
<organism evidence="3 4">
    <name type="scientific">Pseudonocardia ailaonensis</name>
    <dbReference type="NCBI Taxonomy" id="367279"/>
    <lineage>
        <taxon>Bacteria</taxon>
        <taxon>Bacillati</taxon>
        <taxon>Actinomycetota</taxon>
        <taxon>Actinomycetes</taxon>
        <taxon>Pseudonocardiales</taxon>
        <taxon>Pseudonocardiaceae</taxon>
        <taxon>Pseudonocardia</taxon>
    </lineage>
</organism>
<sequence length="228" mass="24381">MAVRARRELGAPRGVLTEVVGRELHPITHLCWEDVVANAEWAGKDLPTEAEWEFAARGGLDGALYAWADQLAPYGSQLANFWIGEFPLAEPQAPGGAADHAGAHLPGQRLRPVRPGGQRLGVDVGLERVAVPAEVRLQEHGLGPSDQQPELDLAVRRPEVSDDPLAAPGHVIRDLHRGSATRPRSSTTTTGSFSTTPSNAATPPTPHSSSPRSPGHRQNRAPTPNGYR</sequence>
<dbReference type="Pfam" id="PF03781">
    <property type="entry name" value="FGE-sulfatase"/>
    <property type="match status" value="1"/>
</dbReference>
<reference evidence="3 4" key="1">
    <citation type="journal article" date="2019" name="Int. J. Syst. Evol. Microbiol.">
        <title>The Global Catalogue of Microorganisms (GCM) 10K type strain sequencing project: providing services to taxonomists for standard genome sequencing and annotation.</title>
        <authorList>
            <consortium name="The Broad Institute Genomics Platform"/>
            <consortium name="The Broad Institute Genome Sequencing Center for Infectious Disease"/>
            <person name="Wu L."/>
            <person name="Ma J."/>
        </authorList>
    </citation>
    <scope>NUCLEOTIDE SEQUENCE [LARGE SCALE GENOMIC DNA]</scope>
    <source>
        <strain evidence="3 4">JCM 16009</strain>
    </source>
</reference>
<dbReference type="PANTHER" id="PTHR23150:SF19">
    <property type="entry name" value="FORMYLGLYCINE-GENERATING ENZYME"/>
    <property type="match status" value="1"/>
</dbReference>
<dbReference type="InterPro" id="IPR051043">
    <property type="entry name" value="Sulfatase_Mod_Factor_Kinase"/>
</dbReference>
<dbReference type="InterPro" id="IPR005532">
    <property type="entry name" value="SUMF_dom"/>
</dbReference>
<dbReference type="InterPro" id="IPR016187">
    <property type="entry name" value="CTDL_fold"/>
</dbReference>